<sequence>MKSLVSKKMTELMELRKKGHSVALKKAIKEFEALATDGPSRDFIERFKELVAKSETYIQPEKFVGTWRTVPRDTSEEILFESGKRLKQSPSSVLVGMPKVTIITVVFNNVETVAKCIESVLAQTYGNIEYIIVDGASNDGTLDVIKQYENDVDYVVSQKDHGIYNAMNKGLRLATGDYIAFINADDFFISTAVEWSVENLIKNGLDISYAGFYYADENGVAVVADESKPWSEAMLVEGVPGGHETLFLHKDCYNQLNGYDESYRLAADYHLFVRCFFAGFKAGPLQRNILVMMPGGTSFNEEVGIKENRRVLEYCFGPLESDFFEFLYGLKYYKNWHGYPVDDKAIEHYLSKAAKSNSLLHKAMFESIENRKRQLKGRILPAEKEKGDKLKICIALNYLTNASGGAERIAIESANRFHREGHAVTVIQCFGIAGEPYYQLDSSIPVIDLAIFPYKDEYLMPADQIDISFERYGNRNFPKLDFQPTEEDFVNWQKSPHFWRSQVYAGFFHHHKFDVVISHMPSTYPYTLLPRNNDDKTLHIASLHNSPEFKFYSPLYPAESAMERYMRLVSLENADKIGLLFEDFRSQVPEQFQEKCFVLPNFLSQDIVSVADSIGNNVEAKSKVILSVGRLSDQKDHATLIKAYAKARQHLAGWSLKIYGEGPLKNKLEKLCVELGLEPSEILMGARKDIHNIYPTGAVFAFPSLFEGFGLTALEAMSFGLPVIAFDNCEGVKNLVGNEQTGLLIDSNDRISSMSNALVKLCGNTELVSKLGKSAFEAARKYSLHAYLKSFEHEVEGWKTNTNLLPVVPTKNKLKYAILATYTEGGAGIAAVRLAKGLRQQGVDCSVISFSPRMHPSDYKMELSQEQQVLYDKSLTLDKNHTHEGSTFFSNQMYPSLEKSQVEFLRHFDVINLHWIQMFLSVEVIEYILSFGKKVIWTLHDMAPLTGGCHYSNGCLGYTNDCSECPQLDSKVNNYPQQVLSEKIKRWQSKNLTIVSPSQWLADCAKQSQVFRNTPVKVIRNGLDTDVFVPTGKEHARSFFNLPQDKKILLFTCQSHGERRKGFKELMEVAHKLAEQRDDLHVLMFGHESEETKKLPIPYTALGHINEEWKLAVGYSAADVTLLPSLEDNLPNVILESSACGTPVIAFDSGGIRDAVVGKITGETVPRLAVNSFIEKVNSTLSATHYTHSSRSFAVNYFQQTQAGINYIKTIE</sequence>
<dbReference type="Pfam" id="PF00534">
    <property type="entry name" value="Glycos_transf_1"/>
    <property type="match status" value="1"/>
</dbReference>
<dbReference type="Pfam" id="PF13439">
    <property type="entry name" value="Glyco_transf_4"/>
    <property type="match status" value="1"/>
</dbReference>
<dbReference type="PATRIC" id="fig|1300253.3.peg.3828"/>
<reference evidence="4 5" key="1">
    <citation type="journal article" date="2013" name="Genome Biol. Evol.">
        <title>Genomic Diversity of "Deep Ecotype" Alteromonas macleodii Isolates: Evidence for Pan-Mediterranean Clonal Frames.</title>
        <authorList>
            <person name="Lopez-Perez M."/>
            <person name="Gonzaga A."/>
            <person name="Rodriguez-Valera F."/>
        </authorList>
    </citation>
    <scope>NUCLEOTIDE SEQUENCE [LARGE SCALE GENOMIC DNA]</scope>
    <source>
        <strain evidence="5">'English Channel 615'</strain>
    </source>
</reference>
<dbReference type="InterPro" id="IPR050194">
    <property type="entry name" value="Glycosyltransferase_grp1"/>
</dbReference>
<feature type="domain" description="Glycosyltransferase 2-like" evidence="2">
    <location>
        <begin position="101"/>
        <end position="220"/>
    </location>
</feature>
<evidence type="ECO:0000313" key="4">
    <source>
        <dbReference type="EMBL" id="AGP79283.1"/>
    </source>
</evidence>
<organism evidence="4 5">
    <name type="scientific">Alteromonas mediterranea 615</name>
    <dbReference type="NCBI Taxonomy" id="1300253"/>
    <lineage>
        <taxon>Bacteria</taxon>
        <taxon>Pseudomonadati</taxon>
        <taxon>Pseudomonadota</taxon>
        <taxon>Gammaproteobacteria</taxon>
        <taxon>Alteromonadales</taxon>
        <taxon>Alteromonadaceae</taxon>
        <taxon>Alteromonas/Salinimonas group</taxon>
        <taxon>Alteromonas</taxon>
    </lineage>
</organism>
<dbReference type="Proteomes" id="UP000014909">
    <property type="component" value="Chromosome"/>
</dbReference>
<dbReference type="CDD" id="cd06433">
    <property type="entry name" value="GT_2_WfgS_like"/>
    <property type="match status" value="1"/>
</dbReference>
<evidence type="ECO:0000259" key="2">
    <source>
        <dbReference type="Pfam" id="PF00535"/>
    </source>
</evidence>
<dbReference type="GO" id="GO:0016757">
    <property type="term" value="F:glycosyltransferase activity"/>
    <property type="evidence" value="ECO:0007669"/>
    <property type="project" value="InterPro"/>
</dbReference>
<feature type="domain" description="Glycosyl transferase family 1" evidence="1">
    <location>
        <begin position="617"/>
        <end position="775"/>
    </location>
</feature>
<keyword evidence="4" id="KW-0808">Transferase</keyword>
<dbReference type="Gene3D" id="3.90.550.10">
    <property type="entry name" value="Spore Coat Polysaccharide Biosynthesis Protein SpsA, Chain A"/>
    <property type="match status" value="1"/>
</dbReference>
<dbReference type="Pfam" id="PF13692">
    <property type="entry name" value="Glyco_trans_1_4"/>
    <property type="match status" value="1"/>
</dbReference>
<dbReference type="SUPFAM" id="SSF53448">
    <property type="entry name" value="Nucleotide-diphospho-sugar transferases"/>
    <property type="match status" value="1"/>
</dbReference>
<evidence type="ECO:0000259" key="1">
    <source>
        <dbReference type="Pfam" id="PF00534"/>
    </source>
</evidence>
<dbReference type="InterPro" id="IPR001173">
    <property type="entry name" value="Glyco_trans_2-like"/>
</dbReference>
<evidence type="ECO:0000259" key="3">
    <source>
        <dbReference type="Pfam" id="PF13439"/>
    </source>
</evidence>
<dbReference type="KEGG" id="amh:I633_18275"/>
<dbReference type="AlphaFoldDB" id="S5AQD8"/>
<dbReference type="SUPFAM" id="SSF53756">
    <property type="entry name" value="UDP-Glycosyltransferase/glycogen phosphorylase"/>
    <property type="match status" value="2"/>
</dbReference>
<accession>S5AQD8</accession>
<dbReference type="BioCyc" id="AMAC1300253:G12YX-2929-MONOMER"/>
<name>S5AQD8_9ALTE</name>
<dbReference type="EMBL" id="CP004846">
    <property type="protein sequence ID" value="AGP79283.1"/>
    <property type="molecule type" value="Genomic_DNA"/>
</dbReference>
<gene>
    <name evidence="4" type="ORF">I633_18275</name>
</gene>
<dbReference type="HOGENOM" id="CLU_283115_0_0_6"/>
<dbReference type="InterPro" id="IPR029044">
    <property type="entry name" value="Nucleotide-diphossugar_trans"/>
</dbReference>
<feature type="domain" description="Glycosyltransferase subfamily 4-like N-terminal" evidence="3">
    <location>
        <begin position="825"/>
        <end position="1026"/>
    </location>
</feature>
<dbReference type="InterPro" id="IPR001296">
    <property type="entry name" value="Glyco_trans_1"/>
</dbReference>
<protein>
    <submittedName>
        <fullName evidence="4">Group 1 glycosyl transferase</fullName>
    </submittedName>
</protein>
<dbReference type="InterPro" id="IPR028098">
    <property type="entry name" value="Glyco_trans_4-like_N"/>
</dbReference>
<dbReference type="PANTHER" id="PTHR45947:SF3">
    <property type="entry name" value="SULFOQUINOVOSYL TRANSFERASE SQD2"/>
    <property type="match status" value="1"/>
</dbReference>
<proteinExistence type="predicted"/>
<dbReference type="PANTHER" id="PTHR45947">
    <property type="entry name" value="SULFOQUINOVOSYL TRANSFERASE SQD2"/>
    <property type="match status" value="1"/>
</dbReference>
<evidence type="ECO:0000313" key="5">
    <source>
        <dbReference type="Proteomes" id="UP000014909"/>
    </source>
</evidence>
<dbReference type="Gene3D" id="3.40.50.2000">
    <property type="entry name" value="Glycogen Phosphorylase B"/>
    <property type="match status" value="4"/>
</dbReference>
<dbReference type="Pfam" id="PF00535">
    <property type="entry name" value="Glycos_transf_2"/>
    <property type="match status" value="1"/>
</dbReference>